<evidence type="ECO:0000256" key="5">
    <source>
        <dbReference type="SAM" id="SignalP"/>
    </source>
</evidence>
<dbReference type="RefSeq" id="WP_072904028.1">
    <property type="nucleotide sequence ID" value="NZ_FRAD01000018.1"/>
</dbReference>
<dbReference type="STRING" id="1121331.SAMN02745248_02088"/>
<evidence type="ECO:0000259" key="6">
    <source>
        <dbReference type="Pfam" id="PF00496"/>
    </source>
</evidence>
<dbReference type="SUPFAM" id="SSF53850">
    <property type="entry name" value="Periplasmic binding protein-like II"/>
    <property type="match status" value="1"/>
</dbReference>
<evidence type="ECO:0000256" key="1">
    <source>
        <dbReference type="ARBA" id="ARBA00004193"/>
    </source>
</evidence>
<keyword evidence="3" id="KW-0813">Transport</keyword>
<evidence type="ECO:0000313" key="8">
    <source>
        <dbReference type="Proteomes" id="UP000183952"/>
    </source>
</evidence>
<dbReference type="OrthoDB" id="9801912at2"/>
<dbReference type="GO" id="GO:0042597">
    <property type="term" value="C:periplasmic space"/>
    <property type="evidence" value="ECO:0007669"/>
    <property type="project" value="UniProtKB-ARBA"/>
</dbReference>
<dbReference type="AlphaFoldDB" id="A0A1M6QRG7"/>
<dbReference type="InterPro" id="IPR000914">
    <property type="entry name" value="SBP_5_dom"/>
</dbReference>
<proteinExistence type="inferred from homology"/>
<name>A0A1M6QRG7_9CLOT</name>
<evidence type="ECO:0000313" key="7">
    <source>
        <dbReference type="EMBL" id="SHK22775.1"/>
    </source>
</evidence>
<dbReference type="Gene3D" id="3.90.76.10">
    <property type="entry name" value="Dipeptide-binding Protein, Domain 1"/>
    <property type="match status" value="1"/>
</dbReference>
<keyword evidence="8" id="KW-1185">Reference proteome</keyword>
<dbReference type="Gene3D" id="3.40.190.10">
    <property type="entry name" value="Periplasmic binding protein-like II"/>
    <property type="match status" value="1"/>
</dbReference>
<feature type="chain" id="PRO_5038663406" evidence="5">
    <location>
        <begin position="24"/>
        <end position="567"/>
    </location>
</feature>
<accession>A0A1M6QRG7</accession>
<dbReference type="Pfam" id="PF00496">
    <property type="entry name" value="SBP_bac_5"/>
    <property type="match status" value="1"/>
</dbReference>
<organism evidence="7 8">
    <name type="scientific">Hathewaya proteolytica DSM 3090</name>
    <dbReference type="NCBI Taxonomy" id="1121331"/>
    <lineage>
        <taxon>Bacteria</taxon>
        <taxon>Bacillati</taxon>
        <taxon>Bacillota</taxon>
        <taxon>Clostridia</taxon>
        <taxon>Eubacteriales</taxon>
        <taxon>Clostridiaceae</taxon>
        <taxon>Hathewaya</taxon>
    </lineage>
</organism>
<reference evidence="7 8" key="1">
    <citation type="submission" date="2016-11" db="EMBL/GenBank/DDBJ databases">
        <authorList>
            <person name="Jaros S."/>
            <person name="Januszkiewicz K."/>
            <person name="Wedrychowicz H."/>
        </authorList>
    </citation>
    <scope>NUCLEOTIDE SEQUENCE [LARGE SCALE GENOMIC DNA]</scope>
    <source>
        <strain evidence="7 8">DSM 3090</strain>
    </source>
</reference>
<dbReference type="InterPro" id="IPR030678">
    <property type="entry name" value="Peptide/Ni-bd"/>
</dbReference>
<dbReference type="GO" id="GO:1904680">
    <property type="term" value="F:peptide transmembrane transporter activity"/>
    <property type="evidence" value="ECO:0007669"/>
    <property type="project" value="TreeGrafter"/>
</dbReference>
<dbReference type="PROSITE" id="PS01040">
    <property type="entry name" value="SBP_BACTERIAL_5"/>
    <property type="match status" value="1"/>
</dbReference>
<comment type="similarity">
    <text evidence="2">Belongs to the bacterial solute-binding protein 5 family.</text>
</comment>
<dbReference type="PIRSF" id="PIRSF002741">
    <property type="entry name" value="MppA"/>
    <property type="match status" value="1"/>
</dbReference>
<protein>
    <submittedName>
        <fullName evidence="7">Oligopeptide transport system substrate-binding protein</fullName>
    </submittedName>
</protein>
<dbReference type="PANTHER" id="PTHR30290">
    <property type="entry name" value="PERIPLASMIC BINDING COMPONENT OF ABC TRANSPORTER"/>
    <property type="match status" value="1"/>
</dbReference>
<evidence type="ECO:0000256" key="3">
    <source>
        <dbReference type="ARBA" id="ARBA00022448"/>
    </source>
</evidence>
<dbReference type="CDD" id="cd08504">
    <property type="entry name" value="PBP2_OppA"/>
    <property type="match status" value="1"/>
</dbReference>
<dbReference type="InterPro" id="IPR039424">
    <property type="entry name" value="SBP_5"/>
</dbReference>
<feature type="domain" description="Solute-binding protein family 5" evidence="6">
    <location>
        <begin position="95"/>
        <end position="479"/>
    </location>
</feature>
<dbReference type="Gene3D" id="3.10.105.10">
    <property type="entry name" value="Dipeptide-binding Protein, Domain 3"/>
    <property type="match status" value="1"/>
</dbReference>
<comment type="subcellular location">
    <subcellularLocation>
        <location evidence="1">Cell membrane</location>
        <topology evidence="1">Lipid-anchor</topology>
    </subcellularLocation>
</comment>
<gene>
    <name evidence="7" type="ORF">SAMN02745248_02088</name>
</gene>
<sequence length="567" mass="63953">MKSKKLLLTMLSLTVMSSTLMSACGSKKESATTIETNNKIEDENHKDKVQELTFASVPGVQVNPGVTTRDNEWVPEGYIYEGIVRNFKTSEGFEKVVPGVAEKWEVSNDGLTYTFYVRDNAKWADGKPVTAEDFVYSWRRLVDPKSHCVKNGKLLNDVVKNATAIQKGEKSPEELGVKADGNKFVVTLEKPCLYFLEYCFHPNLKPVRKDYVEKYGIEMGKTVDSIMGNGAYKCTLYEEKSKMVFEKSQTYWNKDTRYINKITFNKIEDENSKLSALEAMQIDRTAFGESDVIERVKDIEHVISANEPGKNTDFLMFNCKNEYLANTNIRKAIASGFSRENYVDSIVNNLGRPAYGLVPPVIACAGNKYTPGDLKSEISKMNSKELLKKGLQELGKSDDPSQIQLRIAIGGTQQKDKDTADFFIEELKNNLGIVIKADLMDSTIYFDKVGKGDYEIGIGGWFADWNDPSNFLDTFVTGGYYATDAKYSNKDYDEYMKKSHEQIDANKAAEYYAKAERILCVEDPAIAALVFNDDTAFTWDYVKNYARPSFGFEDFQGVYISGKEALK</sequence>
<dbReference type="Proteomes" id="UP000183952">
    <property type="component" value="Unassembled WGS sequence"/>
</dbReference>
<dbReference type="InterPro" id="IPR023765">
    <property type="entry name" value="SBP_5_CS"/>
</dbReference>
<dbReference type="GO" id="GO:0015833">
    <property type="term" value="P:peptide transport"/>
    <property type="evidence" value="ECO:0007669"/>
    <property type="project" value="TreeGrafter"/>
</dbReference>
<evidence type="ECO:0000256" key="4">
    <source>
        <dbReference type="ARBA" id="ARBA00022729"/>
    </source>
</evidence>
<dbReference type="FunFam" id="3.90.76.10:FF:000001">
    <property type="entry name" value="Oligopeptide ABC transporter substrate-binding protein"/>
    <property type="match status" value="1"/>
</dbReference>
<dbReference type="PANTHER" id="PTHR30290:SF10">
    <property type="entry name" value="PERIPLASMIC OLIGOPEPTIDE-BINDING PROTEIN-RELATED"/>
    <property type="match status" value="1"/>
</dbReference>
<dbReference type="GO" id="GO:0043190">
    <property type="term" value="C:ATP-binding cassette (ABC) transporter complex"/>
    <property type="evidence" value="ECO:0007669"/>
    <property type="project" value="InterPro"/>
</dbReference>
<keyword evidence="4 5" id="KW-0732">Signal</keyword>
<evidence type="ECO:0000256" key="2">
    <source>
        <dbReference type="ARBA" id="ARBA00005695"/>
    </source>
</evidence>
<feature type="signal peptide" evidence="5">
    <location>
        <begin position="1"/>
        <end position="23"/>
    </location>
</feature>
<dbReference type="EMBL" id="FRAD01000018">
    <property type="protein sequence ID" value="SHK22775.1"/>
    <property type="molecule type" value="Genomic_DNA"/>
</dbReference>
<dbReference type="PROSITE" id="PS51257">
    <property type="entry name" value="PROKAR_LIPOPROTEIN"/>
    <property type="match status" value="1"/>
</dbReference>